<dbReference type="PANTHER" id="PTHR43827">
    <property type="entry name" value="2,5-DIKETO-D-GLUCONIC ACID REDUCTASE"/>
    <property type="match status" value="1"/>
</dbReference>
<organism evidence="5 6">
    <name type="scientific">Tritrichomonas musculus</name>
    <dbReference type="NCBI Taxonomy" id="1915356"/>
    <lineage>
        <taxon>Eukaryota</taxon>
        <taxon>Metamonada</taxon>
        <taxon>Parabasalia</taxon>
        <taxon>Tritrichomonadida</taxon>
        <taxon>Tritrichomonadidae</taxon>
        <taxon>Tritrichomonas</taxon>
    </lineage>
</organism>
<dbReference type="EMBL" id="JAPFFF010000055">
    <property type="protein sequence ID" value="KAK8838526.1"/>
    <property type="molecule type" value="Genomic_DNA"/>
</dbReference>
<evidence type="ECO:0000259" key="4">
    <source>
        <dbReference type="Pfam" id="PF00248"/>
    </source>
</evidence>
<dbReference type="PROSITE" id="PS00063">
    <property type="entry name" value="ALDOKETO_REDUCTASE_3"/>
    <property type="match status" value="1"/>
</dbReference>
<dbReference type="Gene3D" id="3.20.20.100">
    <property type="entry name" value="NADP-dependent oxidoreductase domain"/>
    <property type="match status" value="1"/>
</dbReference>
<dbReference type="PRINTS" id="PR00069">
    <property type="entry name" value="ALDKETRDTASE"/>
</dbReference>
<dbReference type="InterPro" id="IPR023210">
    <property type="entry name" value="NADP_OxRdtase_dom"/>
</dbReference>
<dbReference type="Proteomes" id="UP001470230">
    <property type="component" value="Unassembled WGS sequence"/>
</dbReference>
<name>A0ABR2GXC6_9EUKA</name>
<gene>
    <name evidence="5" type="ORF">M9Y10_033154</name>
</gene>
<evidence type="ECO:0000256" key="1">
    <source>
        <dbReference type="ARBA" id="ARBA00007905"/>
    </source>
</evidence>
<keyword evidence="2" id="KW-0521">NADP</keyword>
<protein>
    <recommendedName>
        <fullName evidence="4">NADP-dependent oxidoreductase domain-containing protein</fullName>
    </recommendedName>
</protein>
<dbReference type="InterPro" id="IPR018170">
    <property type="entry name" value="Aldo/ket_reductase_CS"/>
</dbReference>
<comment type="caution">
    <text evidence="5">The sequence shown here is derived from an EMBL/GenBank/DDBJ whole genome shotgun (WGS) entry which is preliminary data.</text>
</comment>
<dbReference type="SUPFAM" id="SSF51430">
    <property type="entry name" value="NAD(P)-linked oxidoreductase"/>
    <property type="match status" value="1"/>
</dbReference>
<reference evidence="5 6" key="1">
    <citation type="submission" date="2024-04" db="EMBL/GenBank/DDBJ databases">
        <title>Tritrichomonas musculus Genome.</title>
        <authorList>
            <person name="Alves-Ferreira E."/>
            <person name="Grigg M."/>
            <person name="Lorenzi H."/>
            <person name="Galac M."/>
        </authorList>
    </citation>
    <scope>NUCLEOTIDE SEQUENCE [LARGE SCALE GENOMIC DNA]</scope>
    <source>
        <strain evidence="5 6">EAF2021</strain>
    </source>
</reference>
<comment type="similarity">
    <text evidence="1">Belongs to the aldo/keto reductase family.</text>
</comment>
<keyword evidence="6" id="KW-1185">Reference proteome</keyword>
<sequence length="271" mass="31666">MQMQYVTLSNGIKMRQLGYDALKVGYRLIDTAQAYQNEEEVGNAIIKSGIPRKDIFITTKVAFQNFGYEKTKESVLESLRKLQTDYIDLILLHQPFNDYYGAWKALEELYDQGKLKSIGLSNFSPDRMIDLYVYSRIKPMVNQVELHPYNQQIESQKWMQQYNVITEAWAPFAQGRNNIFVDPIISSISQKYNKSAAKVVLRWEIQRGIVVIPKSVHIDRMKQNFEIFDFILTDDDMSSIIQLDENKPLFRNQQDPTDAKWFVEVVGKKKK</sequence>
<evidence type="ECO:0000256" key="3">
    <source>
        <dbReference type="ARBA" id="ARBA00023002"/>
    </source>
</evidence>
<proteinExistence type="inferred from homology"/>
<dbReference type="PIRSF" id="PIRSF000097">
    <property type="entry name" value="AKR"/>
    <property type="match status" value="1"/>
</dbReference>
<dbReference type="PANTHER" id="PTHR43827:SF3">
    <property type="entry name" value="NADP-DEPENDENT OXIDOREDUCTASE DOMAIN-CONTAINING PROTEIN"/>
    <property type="match status" value="1"/>
</dbReference>
<evidence type="ECO:0000256" key="2">
    <source>
        <dbReference type="ARBA" id="ARBA00022857"/>
    </source>
</evidence>
<evidence type="ECO:0000313" key="6">
    <source>
        <dbReference type="Proteomes" id="UP001470230"/>
    </source>
</evidence>
<dbReference type="Pfam" id="PF00248">
    <property type="entry name" value="Aldo_ket_red"/>
    <property type="match status" value="1"/>
</dbReference>
<dbReference type="InterPro" id="IPR020471">
    <property type="entry name" value="AKR"/>
</dbReference>
<evidence type="ECO:0000313" key="5">
    <source>
        <dbReference type="EMBL" id="KAK8838526.1"/>
    </source>
</evidence>
<dbReference type="InterPro" id="IPR036812">
    <property type="entry name" value="NAD(P)_OxRdtase_dom_sf"/>
</dbReference>
<feature type="domain" description="NADP-dependent oxidoreductase" evidence="4">
    <location>
        <begin position="20"/>
        <end position="244"/>
    </location>
</feature>
<accession>A0ABR2GXC6</accession>
<dbReference type="PROSITE" id="PS00798">
    <property type="entry name" value="ALDOKETO_REDUCTASE_1"/>
    <property type="match status" value="1"/>
</dbReference>
<keyword evidence="3" id="KW-0560">Oxidoreductase</keyword>
<dbReference type="CDD" id="cd19133">
    <property type="entry name" value="AKR_AKR5F1"/>
    <property type="match status" value="1"/>
</dbReference>